<dbReference type="SUPFAM" id="SSF55945">
    <property type="entry name" value="TATA-box binding protein-like"/>
    <property type="match status" value="1"/>
</dbReference>
<keyword evidence="3" id="KW-0234">DNA repair</keyword>
<feature type="domain" description="HhH-GPD" evidence="7">
    <location>
        <begin position="129"/>
        <end position="269"/>
    </location>
</feature>
<feature type="transmembrane region" description="Helical" evidence="5">
    <location>
        <begin position="1507"/>
        <end position="1526"/>
    </location>
</feature>
<keyword evidence="5" id="KW-0472">Membrane</keyword>
<gene>
    <name evidence="8" type="ORF">WJX81_008508</name>
</gene>
<feature type="transmembrane region" description="Helical" evidence="5">
    <location>
        <begin position="615"/>
        <end position="637"/>
    </location>
</feature>
<feature type="signal peptide" evidence="6">
    <location>
        <begin position="1"/>
        <end position="17"/>
    </location>
</feature>
<dbReference type="Proteomes" id="UP001445335">
    <property type="component" value="Unassembled WGS sequence"/>
</dbReference>
<keyword evidence="5" id="KW-0812">Transmembrane</keyword>
<dbReference type="InterPro" id="IPR003265">
    <property type="entry name" value="HhH-GPD_domain"/>
</dbReference>
<evidence type="ECO:0000313" key="9">
    <source>
        <dbReference type="Proteomes" id="UP001445335"/>
    </source>
</evidence>
<dbReference type="Pfam" id="PF00730">
    <property type="entry name" value="HhH-GPD"/>
    <property type="match status" value="1"/>
</dbReference>
<dbReference type="InterPro" id="IPR006626">
    <property type="entry name" value="PbH1"/>
</dbReference>
<feature type="transmembrane region" description="Helical" evidence="5">
    <location>
        <begin position="1295"/>
        <end position="1315"/>
    </location>
</feature>
<feature type="region of interest" description="Disordered" evidence="4">
    <location>
        <begin position="1857"/>
        <end position="1884"/>
    </location>
</feature>
<keyword evidence="6" id="KW-0732">Signal</keyword>
<feature type="transmembrane region" description="Helical" evidence="5">
    <location>
        <begin position="1611"/>
        <end position="1630"/>
    </location>
</feature>
<evidence type="ECO:0000256" key="2">
    <source>
        <dbReference type="ARBA" id="ARBA00022801"/>
    </source>
</evidence>
<dbReference type="GO" id="GO:0008534">
    <property type="term" value="F:oxidized purine nucleobase lesion DNA N-glycosylase activity"/>
    <property type="evidence" value="ECO:0007669"/>
    <property type="project" value="InterPro"/>
</dbReference>
<dbReference type="Gene3D" id="1.10.340.30">
    <property type="entry name" value="Hypothetical protein, domain 2"/>
    <property type="match status" value="1"/>
</dbReference>
<evidence type="ECO:0000256" key="3">
    <source>
        <dbReference type="ARBA" id="ARBA00023204"/>
    </source>
</evidence>
<keyword evidence="5" id="KW-1133">Transmembrane helix</keyword>
<keyword evidence="2" id="KW-0378">Hydrolase</keyword>
<dbReference type="InterPro" id="IPR011050">
    <property type="entry name" value="Pectin_lyase_fold/virulence"/>
</dbReference>
<feature type="chain" id="PRO_5043811026" description="HhH-GPD domain-containing protein" evidence="6">
    <location>
        <begin position="18"/>
        <end position="1884"/>
    </location>
</feature>
<comment type="caution">
    <text evidence="8">The sequence shown here is derived from an EMBL/GenBank/DDBJ whole genome shotgun (WGS) entry which is preliminary data.</text>
</comment>
<keyword evidence="9" id="KW-1185">Reference proteome</keyword>
<dbReference type="SMART" id="SM00710">
    <property type="entry name" value="PbH1"/>
    <property type="match status" value="10"/>
</dbReference>
<evidence type="ECO:0000256" key="6">
    <source>
        <dbReference type="SAM" id="SignalP"/>
    </source>
</evidence>
<dbReference type="EMBL" id="JALJOU010000012">
    <property type="protein sequence ID" value="KAK9840843.1"/>
    <property type="molecule type" value="Genomic_DNA"/>
</dbReference>
<evidence type="ECO:0000313" key="8">
    <source>
        <dbReference type="EMBL" id="KAK9840843.1"/>
    </source>
</evidence>
<reference evidence="8 9" key="1">
    <citation type="journal article" date="2024" name="Nat. Commun.">
        <title>Phylogenomics reveals the evolutionary origins of lichenization in chlorophyte algae.</title>
        <authorList>
            <person name="Puginier C."/>
            <person name="Libourel C."/>
            <person name="Otte J."/>
            <person name="Skaloud P."/>
            <person name="Haon M."/>
            <person name="Grisel S."/>
            <person name="Petersen M."/>
            <person name="Berrin J.G."/>
            <person name="Delaux P.M."/>
            <person name="Dal Grande F."/>
            <person name="Keller J."/>
        </authorList>
    </citation>
    <scope>NUCLEOTIDE SEQUENCE [LARGE SCALE GENOMIC DNA]</scope>
    <source>
        <strain evidence="8 9">SAG 245.80</strain>
    </source>
</reference>
<evidence type="ECO:0000259" key="7">
    <source>
        <dbReference type="SMART" id="SM00478"/>
    </source>
</evidence>
<dbReference type="GO" id="GO:0006289">
    <property type="term" value="P:nucleotide-excision repair"/>
    <property type="evidence" value="ECO:0007669"/>
    <property type="project" value="InterPro"/>
</dbReference>
<accession>A0AAW1S5P1</accession>
<name>A0AAW1S5P1_9CHLO</name>
<dbReference type="InterPro" id="IPR023170">
    <property type="entry name" value="HhH_base_excis_C"/>
</dbReference>
<dbReference type="Gene3D" id="3.30.310.40">
    <property type="match status" value="1"/>
</dbReference>
<dbReference type="PANTHER" id="PTHR11319:SF35">
    <property type="entry name" value="OUTER MEMBRANE PROTEIN PMPC-RELATED"/>
    <property type="match status" value="1"/>
</dbReference>
<dbReference type="GO" id="GO:0003684">
    <property type="term" value="F:damaged DNA binding"/>
    <property type="evidence" value="ECO:0007669"/>
    <property type="project" value="InterPro"/>
</dbReference>
<feature type="transmembrane region" description="Helical" evidence="5">
    <location>
        <begin position="1384"/>
        <end position="1408"/>
    </location>
</feature>
<proteinExistence type="predicted"/>
<evidence type="ECO:0000256" key="5">
    <source>
        <dbReference type="SAM" id="Phobius"/>
    </source>
</evidence>
<dbReference type="SUPFAM" id="SSF48150">
    <property type="entry name" value="DNA-glycosylase"/>
    <property type="match status" value="1"/>
</dbReference>
<feature type="compositionally biased region" description="Basic and acidic residues" evidence="4">
    <location>
        <begin position="1859"/>
        <end position="1869"/>
    </location>
</feature>
<evidence type="ECO:0000256" key="1">
    <source>
        <dbReference type="ARBA" id="ARBA00022763"/>
    </source>
</evidence>
<dbReference type="InterPro" id="IPR012904">
    <property type="entry name" value="OGG_N"/>
</dbReference>
<dbReference type="PANTHER" id="PTHR11319">
    <property type="entry name" value="G PROTEIN-COUPLED RECEPTOR-RELATED"/>
    <property type="match status" value="1"/>
</dbReference>
<protein>
    <recommendedName>
        <fullName evidence="7">HhH-GPD domain-containing protein</fullName>
    </recommendedName>
</protein>
<dbReference type="GO" id="GO:0006284">
    <property type="term" value="P:base-excision repair"/>
    <property type="evidence" value="ECO:0007669"/>
    <property type="project" value="InterPro"/>
</dbReference>
<dbReference type="InterPro" id="IPR011257">
    <property type="entry name" value="DNA_glycosylase"/>
</dbReference>
<evidence type="ECO:0000256" key="4">
    <source>
        <dbReference type="SAM" id="MobiDB-lite"/>
    </source>
</evidence>
<dbReference type="CDD" id="cd00056">
    <property type="entry name" value="ENDO3c"/>
    <property type="match status" value="1"/>
</dbReference>
<feature type="transmembrane region" description="Helical" evidence="5">
    <location>
        <begin position="1642"/>
        <end position="1661"/>
    </location>
</feature>
<dbReference type="Pfam" id="PF07934">
    <property type="entry name" value="OGG_N"/>
    <property type="match status" value="1"/>
</dbReference>
<feature type="transmembrane region" description="Helical" evidence="5">
    <location>
        <begin position="1579"/>
        <end position="1599"/>
    </location>
</feature>
<dbReference type="SMART" id="SM00478">
    <property type="entry name" value="ENDO3c"/>
    <property type="match status" value="1"/>
</dbReference>
<sequence>MKLIFSLLLALKERTEGRGEGRKEGQSFRWRREEASAEPAYQGVIGQRAVCLAQGASGVQYRVLARGASAEPDDDAKALAEYFFLSRRLAPLTAEWAERDERFRSIAACFPGVRVLRQDPVECLFSFICSSNNHISRITGMAPQFHAFPTLDQLAQATEEDLRAAGFGYRAKYVVNAAAELKKKPGGGASWLRGLREVPYGEAAEALCTLPGIGPKVAACICLFSLDKAAAIPVDTHVWQLAARYYLPNLRGKKPSKAHNATILWQLTTLGTLGSNYQAESSIDPTFTTGVLALPQATLQNNGTVFITADTSPAGRRHLLSLPFYRVRVLGATPSVLSVPPAILELPGTYSGAGNINVVYNSRPITVQGIGGAAVTLFDTQGTSSAFRFVGTETSTSILKGVTVWNSLLMSLGPAAAYSGNGGGLFITSSPDIQDCVFKLLAVTGNGGGVAVIGVPGTGWPASFYYPCNAQGACEWFIPTAVHPAGYAPFVAWTSANAHPTFERCTFANNYAAMGAGIYAFEASITMSDCLIDSNTGEGQGGGVYSRFASWHFDRLNVTNNVAKGAGAALMGEYTIAPHIDSLIITGNNADTFGGALNANFAFMLFTNTFVDNNYAGLFCGGLFAIFSEVFVFTSVVSNNRALIGGGGLKNLQSIMVMDGTTVKSNQAQYGSGIDISNAGNTGMACPTLVLAQNSVFTLNSATEKGAGFSIFNIYLGSFTNVTFHDNFAPNGGAVVIAGDGLTAPPGDPFPWRNQVTMTNCTFTSNKAAYGGAIFVDQQARASIVGGLFDSNTARAAGGAIVTSSSVVFTMTGITFTNNGNLKCYEPPLSGGAINIGFDIFSSASSCATNPNPPAASMVTMDTCTLSGNLASNYGGGISVQDGVFVLQNSNITGNQVGSTGTLLGWGGGVYVADHCTNGVCGHTAATLTNNQIGSNYAHEAGGGVFFDSAAGHSSMSVINSMISNNFVDYSLVGNSHDGLGGGIFLNHYNFVLSNLSVSGNAAYFGAGLYVSTDVTNNATLSSLAFNSNVGKLGTSIYWLHRKSASTPVVCTSCTTAPASLGATATEAITLQFLVSPPTSVQSNQAGTPFQAGVMDYYGNVVTSENLGSCAVTYSGIELDLPDSGRLTSLVGGVGNFSQFTVVGGIGHNFTLNVSCQLTTIDQNALIPPLLPIAPLSFPLRIELCPEGTQQKGPLCAPCDQNTFNFDGIKCQSCPTGASCPGGTFGMQTPLLSLQNYWRSSNTSSSLYHCPFLNACHGYPTYSGVDAGDAACKMGYYGPLCQICMNGWICLGSGPVTMGVAVAIFGVFLIMIFIFDIGGEDEDGPGMNSKIKIIQTHFQIMSLLQTYDVKWPNSTKQVLTWSKIVNVGVGITAPDCVDYNWNFLLQYIVTMVSPICLVILCIIIWGFAGLQRFMRLRQLDQPQASLEHEEKLNYSVAKAEALQNRCYKNAFWIVSLLYPNIAQTALQLFSVQKLDIGTYLRTDYQILTHDVDGTISPTYRTYVPPGILVLIIFAIGLPIMFFYVLWRVRDRLEDVTIKAQFGYLYSGYRLPFWEITEMARKLVMAAVPVFIPVQTVGSLQAVVGEILLVAFMVLTIYLHPYESKHDNWMQVGSIIVLFLLLISGEALKWAEITTGQLNGIGVLQLILTGCVGFSVAIWMIMNPRKVYKSITNKVDSAKKMYESASNVALRASNAAVRASAAAGRLSSRVSARTSSAVGRLSRTASGRARALSVRVSTAMRRTSSVRRVAADDGGGTPPVDSMMVMPGADEIVMAPTNHTGGDAGGDDVFTARLKAKVVGAATHQDSVKLLLGEDSTAGEIGADYHASGHDGHTNFGGNGSAPEMDSLRTFHNAWGAGEHQGEHHEDSGGHHASTSRPGGGADQY</sequence>
<organism evidence="8 9">
    <name type="scientific">Elliptochloris bilobata</name>
    <dbReference type="NCBI Taxonomy" id="381761"/>
    <lineage>
        <taxon>Eukaryota</taxon>
        <taxon>Viridiplantae</taxon>
        <taxon>Chlorophyta</taxon>
        <taxon>core chlorophytes</taxon>
        <taxon>Trebouxiophyceae</taxon>
        <taxon>Trebouxiophyceae incertae sedis</taxon>
        <taxon>Elliptochloris clade</taxon>
        <taxon>Elliptochloris</taxon>
    </lineage>
</organism>
<keyword evidence="1" id="KW-0227">DNA damage</keyword>
<dbReference type="SUPFAM" id="SSF51126">
    <property type="entry name" value="Pectin lyase-like"/>
    <property type="match status" value="3"/>
</dbReference>
<dbReference type="Gene3D" id="1.10.1670.10">
    <property type="entry name" value="Helix-hairpin-Helix base-excision DNA repair enzymes (C-terminal)"/>
    <property type="match status" value="1"/>
</dbReference>